<keyword evidence="3" id="KW-1185">Reference proteome</keyword>
<dbReference type="Proteomes" id="UP000325577">
    <property type="component" value="Linkage Group LG13"/>
</dbReference>
<proteinExistence type="predicted"/>
<gene>
    <name evidence="2" type="ORF">F0562_025230</name>
</gene>
<evidence type="ECO:0000256" key="1">
    <source>
        <dbReference type="SAM" id="Phobius"/>
    </source>
</evidence>
<keyword evidence="1" id="KW-0812">Transmembrane</keyword>
<organism evidence="2 3">
    <name type="scientific">Nyssa sinensis</name>
    <dbReference type="NCBI Taxonomy" id="561372"/>
    <lineage>
        <taxon>Eukaryota</taxon>
        <taxon>Viridiplantae</taxon>
        <taxon>Streptophyta</taxon>
        <taxon>Embryophyta</taxon>
        <taxon>Tracheophyta</taxon>
        <taxon>Spermatophyta</taxon>
        <taxon>Magnoliopsida</taxon>
        <taxon>eudicotyledons</taxon>
        <taxon>Gunneridae</taxon>
        <taxon>Pentapetalae</taxon>
        <taxon>asterids</taxon>
        <taxon>Cornales</taxon>
        <taxon>Nyssaceae</taxon>
        <taxon>Nyssa</taxon>
    </lineage>
</organism>
<evidence type="ECO:0000313" key="3">
    <source>
        <dbReference type="Proteomes" id="UP000325577"/>
    </source>
</evidence>
<sequence length="101" mass="10934">MDVMDLVILDAQTGHTATDDEGDCTDAGDNISLDTAFLPSLEGDVKDTAMAHEIAGEILSTLSRREQNSKGSLGKHSMRQLWWMLILKLVTILGVLALLPP</sequence>
<name>A0A5J5BHJ3_9ASTE</name>
<accession>A0A5J5BHJ3</accession>
<keyword evidence="1" id="KW-1133">Transmembrane helix</keyword>
<reference evidence="2 3" key="1">
    <citation type="submission" date="2019-09" db="EMBL/GenBank/DDBJ databases">
        <title>A chromosome-level genome assembly of the Chinese tupelo Nyssa sinensis.</title>
        <authorList>
            <person name="Yang X."/>
            <person name="Kang M."/>
            <person name="Yang Y."/>
            <person name="Xiong H."/>
            <person name="Wang M."/>
            <person name="Zhang Z."/>
            <person name="Wang Z."/>
            <person name="Wu H."/>
            <person name="Ma T."/>
            <person name="Liu J."/>
            <person name="Xi Z."/>
        </authorList>
    </citation>
    <scope>NUCLEOTIDE SEQUENCE [LARGE SCALE GENOMIC DNA]</scope>
    <source>
        <strain evidence="2">J267</strain>
        <tissue evidence="2">Leaf</tissue>
    </source>
</reference>
<keyword evidence="1" id="KW-0472">Membrane</keyword>
<evidence type="ECO:0000313" key="2">
    <source>
        <dbReference type="EMBL" id="KAA8541267.1"/>
    </source>
</evidence>
<dbReference type="AlphaFoldDB" id="A0A5J5BHJ3"/>
<dbReference type="EMBL" id="CM018036">
    <property type="protein sequence ID" value="KAA8541267.1"/>
    <property type="molecule type" value="Genomic_DNA"/>
</dbReference>
<feature type="transmembrane region" description="Helical" evidence="1">
    <location>
        <begin position="81"/>
        <end position="99"/>
    </location>
</feature>
<protein>
    <submittedName>
        <fullName evidence="2">Uncharacterized protein</fullName>
    </submittedName>
</protein>